<dbReference type="InterPro" id="IPR013431">
    <property type="entry name" value="Delta_60_rpt"/>
</dbReference>
<accession>A0AAU7U8V5</accession>
<proteinExistence type="predicted"/>
<evidence type="ECO:0000256" key="1">
    <source>
        <dbReference type="SAM" id="MobiDB-lite"/>
    </source>
</evidence>
<name>A0AAU7U8V5_9DEIO</name>
<dbReference type="AlphaFoldDB" id="A0AAU7U8V5"/>
<dbReference type="InterPro" id="IPR008979">
    <property type="entry name" value="Galactose-bd-like_sf"/>
</dbReference>
<dbReference type="PROSITE" id="PS51257">
    <property type="entry name" value="PROKAR_LIPOPROTEIN"/>
    <property type="match status" value="1"/>
</dbReference>
<dbReference type="SMART" id="SM00776">
    <property type="entry name" value="NPCBM"/>
    <property type="match status" value="1"/>
</dbReference>
<dbReference type="Pfam" id="PF08305">
    <property type="entry name" value="NPCBM"/>
    <property type="match status" value="1"/>
</dbReference>
<dbReference type="NCBIfam" id="TIGR02608">
    <property type="entry name" value="delta_60_rpt"/>
    <property type="match status" value="6"/>
</dbReference>
<dbReference type="KEGG" id="dsc:ABOD76_13285"/>
<protein>
    <submittedName>
        <fullName evidence="3">NPCBM/NEW2 domain-containing protein</fullName>
    </submittedName>
</protein>
<dbReference type="SUPFAM" id="SSF63829">
    <property type="entry name" value="Calcium-dependent phosphotriesterase"/>
    <property type="match status" value="1"/>
</dbReference>
<dbReference type="EMBL" id="CP158299">
    <property type="protein sequence ID" value="XBV84413.1"/>
    <property type="molecule type" value="Genomic_DNA"/>
</dbReference>
<organism evidence="3">
    <name type="scientific">Deinococcus sonorensis KR-87</name>
    <dbReference type="NCBI Taxonomy" id="694439"/>
    <lineage>
        <taxon>Bacteria</taxon>
        <taxon>Thermotogati</taxon>
        <taxon>Deinococcota</taxon>
        <taxon>Deinococci</taxon>
        <taxon>Deinococcales</taxon>
        <taxon>Deinococcaceae</taxon>
        <taxon>Deinococcus</taxon>
    </lineage>
</organism>
<dbReference type="InterPro" id="IPR013222">
    <property type="entry name" value="Glyco_hyd_98_carb-bd"/>
</dbReference>
<feature type="region of interest" description="Disordered" evidence="1">
    <location>
        <begin position="68"/>
        <end position="89"/>
    </location>
</feature>
<dbReference type="Gene3D" id="2.80.10.50">
    <property type="match status" value="2"/>
</dbReference>
<evidence type="ECO:0000313" key="3">
    <source>
        <dbReference type="EMBL" id="XBV84413.1"/>
    </source>
</evidence>
<dbReference type="InterPro" id="IPR038637">
    <property type="entry name" value="NPCBM_sf"/>
</dbReference>
<dbReference type="Gene3D" id="2.60.120.1060">
    <property type="entry name" value="NPCBM/NEW2 domain"/>
    <property type="match status" value="1"/>
</dbReference>
<evidence type="ECO:0000259" key="2">
    <source>
        <dbReference type="SMART" id="SM00776"/>
    </source>
</evidence>
<reference evidence="3" key="1">
    <citation type="submission" date="2024-06" db="EMBL/GenBank/DDBJ databases">
        <title>Draft Genome Sequence of Deinococcus sonorensis Type Strain KR-87, a Biofilm Producing Representative of the Genus Deinococcus.</title>
        <authorList>
            <person name="Boren L.S."/>
            <person name="Grosso R.A."/>
            <person name="Hugenberg-Cox A.N."/>
            <person name="Hill J.T.E."/>
            <person name="Albert C.M."/>
            <person name="Tuohy J.M."/>
        </authorList>
    </citation>
    <scope>NUCLEOTIDE SEQUENCE</scope>
    <source>
        <strain evidence="3">KR-87</strain>
    </source>
</reference>
<dbReference type="RefSeq" id="WP_350242450.1">
    <property type="nucleotide sequence ID" value="NZ_CP158299.1"/>
</dbReference>
<gene>
    <name evidence="3" type="ORF">ABOD76_13285</name>
</gene>
<dbReference type="Pfam" id="PF17164">
    <property type="entry name" value="DUF5122"/>
    <property type="match status" value="3"/>
</dbReference>
<sequence>MTTHLRNSLGWSVALGLLLAACSQPVTPPPSGAEPRPWTYKAEAGGQKRLTLAAGSISLVDGPLLSARNGSGPFERNRSNGSSTEGDGAALTVNGVRSATGLGVHAHSELNYALQSTTQLGCTFSASVGVDDEVGDDGSVVVQVAVDGVPRYTSPVLTGRSPARNVSVRLDQASTLTLSVTDAGDGADHDHADWLNPVIRCTETVAATAGRPDPTFQTGGFGRPASVTALQPDGRILGFGVEPAPPDEQPQKFFVARLLPDGKPDASFKAPALSFSAANTALSVAVQPDGDVLLLGRASLPRSPLPDLSNDNFLFLQRLLPGGQPDPSFGNGADAGYPGTLFLEWPGDARALTVQPDSRVLIGGSQGSAFVVRALLPDGQPDASFGVEGERVLDLGPAARLETLTTLPDGRFLAAGRSGDQGGQPTVVRFTASGAPDPTFGAAGVTRLDDPAATVHAALLRPGGQALLAGTVQVGAAQVCALWQLTPDGAPDSTFHASPDLTVTAPADQPTSLALQADGRSIMGGCAMNAAPALFRFLDNGTADFSYGGPAGAAVQDSRSVLLQPGRGAVSGLTQLSRLLP</sequence>
<dbReference type="SUPFAM" id="SSF49785">
    <property type="entry name" value="Galactose-binding domain-like"/>
    <property type="match status" value="1"/>
</dbReference>
<feature type="domain" description="Glycosyl hydrolase family 98 putative carbohydrate-binding module" evidence="2">
    <location>
        <begin position="53"/>
        <end position="201"/>
    </location>
</feature>